<dbReference type="GO" id="GO:0003924">
    <property type="term" value="F:GTPase activity"/>
    <property type="evidence" value="ECO:0007669"/>
    <property type="project" value="InterPro"/>
</dbReference>
<dbReference type="Pfam" id="PF00071">
    <property type="entry name" value="Ras"/>
    <property type="match status" value="1"/>
</dbReference>
<dbReference type="GeneID" id="94829385"/>
<sequence length="203" mass="22529">MSSFAEVKVVLLGETGVGKTSIIASFSHEQFCEEKAQTIGACYSLQKITRGNSDVKLKIWDTAGQERFRSLAPMYYRDAQIAILVYAVNDPESLPTLKYWADRLSDLQRQPGIIVVGNKIDLEDRVVDIYEAEEFANSINAYCMECSAKNGNGINELFAQAADMAIGECETKGINQNNIQLSLSRINDEENSSNNSSCWKGCF</sequence>
<dbReference type="PROSITE" id="PS51419">
    <property type="entry name" value="RAB"/>
    <property type="match status" value="1"/>
</dbReference>
<dbReference type="PROSITE" id="PS51417">
    <property type="entry name" value="ARF"/>
    <property type="match status" value="1"/>
</dbReference>
<dbReference type="SMART" id="SM00176">
    <property type="entry name" value="RAN"/>
    <property type="match status" value="1"/>
</dbReference>
<dbReference type="FunFam" id="3.40.50.300:FF:000808">
    <property type="entry name" value="Small GTP-binding protein, putative"/>
    <property type="match status" value="1"/>
</dbReference>
<dbReference type="InterPro" id="IPR001806">
    <property type="entry name" value="Small_GTPase"/>
</dbReference>
<dbReference type="RefSeq" id="XP_068351102.1">
    <property type="nucleotide sequence ID" value="XM_068494681.1"/>
</dbReference>
<dbReference type="InterPro" id="IPR027417">
    <property type="entry name" value="P-loop_NTPase"/>
</dbReference>
<dbReference type="CDD" id="cd00154">
    <property type="entry name" value="Rab"/>
    <property type="match status" value="1"/>
</dbReference>
<evidence type="ECO:0000313" key="3">
    <source>
        <dbReference type="Proteomes" id="UP000179807"/>
    </source>
</evidence>
<proteinExistence type="predicted"/>
<dbReference type="AlphaFoldDB" id="A0A1J4JK71"/>
<dbReference type="PROSITE" id="PS51420">
    <property type="entry name" value="RHO"/>
    <property type="match status" value="1"/>
</dbReference>
<dbReference type="OrthoDB" id="26525at2759"/>
<dbReference type="EMBL" id="MLAK01001082">
    <property type="protein sequence ID" value="OHS97965.1"/>
    <property type="molecule type" value="Genomic_DNA"/>
</dbReference>
<dbReference type="InterPro" id="IPR005225">
    <property type="entry name" value="Small_GTP-bd"/>
</dbReference>
<keyword evidence="1" id="KW-0547">Nucleotide-binding</keyword>
<dbReference type="Gene3D" id="3.40.50.300">
    <property type="entry name" value="P-loop containing nucleotide triphosphate hydrolases"/>
    <property type="match status" value="1"/>
</dbReference>
<dbReference type="PRINTS" id="PR00449">
    <property type="entry name" value="RASTRNSFRMNG"/>
</dbReference>
<dbReference type="SMART" id="SM00174">
    <property type="entry name" value="RHO"/>
    <property type="match status" value="1"/>
</dbReference>
<dbReference type="VEuPathDB" id="TrichDB:TRFO_09100"/>
<reference evidence="2" key="1">
    <citation type="submission" date="2016-10" db="EMBL/GenBank/DDBJ databases">
        <authorList>
            <person name="Benchimol M."/>
            <person name="Almeida L.G."/>
            <person name="Vasconcelos A.T."/>
            <person name="Perreira-Neves A."/>
            <person name="Rosa I.A."/>
            <person name="Tasca T."/>
            <person name="Bogo M.R."/>
            <person name="de Souza W."/>
        </authorList>
    </citation>
    <scope>NUCLEOTIDE SEQUENCE [LARGE SCALE GENOMIC DNA]</scope>
    <source>
        <strain evidence="2">K</strain>
    </source>
</reference>
<name>A0A1J4JK71_9EUKA</name>
<dbReference type="SMART" id="SM00173">
    <property type="entry name" value="RAS"/>
    <property type="match status" value="1"/>
</dbReference>
<organism evidence="2 3">
    <name type="scientific">Tritrichomonas foetus</name>
    <dbReference type="NCBI Taxonomy" id="1144522"/>
    <lineage>
        <taxon>Eukaryota</taxon>
        <taxon>Metamonada</taxon>
        <taxon>Parabasalia</taxon>
        <taxon>Tritrichomonadida</taxon>
        <taxon>Tritrichomonadidae</taxon>
        <taxon>Tritrichomonas</taxon>
    </lineage>
</organism>
<evidence type="ECO:0000256" key="1">
    <source>
        <dbReference type="ARBA" id="ARBA00022741"/>
    </source>
</evidence>
<protein>
    <submittedName>
        <fullName evidence="2">Vacuolar protein sorting-associated protein 21</fullName>
    </submittedName>
</protein>
<accession>A0A1J4JK71</accession>
<keyword evidence="3" id="KW-1185">Reference proteome</keyword>
<evidence type="ECO:0000313" key="2">
    <source>
        <dbReference type="EMBL" id="OHS97965.1"/>
    </source>
</evidence>
<dbReference type="Proteomes" id="UP000179807">
    <property type="component" value="Unassembled WGS sequence"/>
</dbReference>
<dbReference type="GO" id="GO:0005525">
    <property type="term" value="F:GTP binding"/>
    <property type="evidence" value="ECO:0007669"/>
    <property type="project" value="InterPro"/>
</dbReference>
<dbReference type="PROSITE" id="PS51421">
    <property type="entry name" value="RAS"/>
    <property type="match status" value="1"/>
</dbReference>
<dbReference type="PANTHER" id="PTHR47978">
    <property type="match status" value="1"/>
</dbReference>
<dbReference type="SMART" id="SM00175">
    <property type="entry name" value="RAB"/>
    <property type="match status" value="1"/>
</dbReference>
<dbReference type="NCBIfam" id="TIGR00231">
    <property type="entry name" value="small_GTP"/>
    <property type="match status" value="1"/>
</dbReference>
<gene>
    <name evidence="2" type="primary">VPS21</name>
    <name evidence="2" type="ORF">TRFO_09100</name>
</gene>
<comment type="caution">
    <text evidence="2">The sequence shown here is derived from an EMBL/GenBank/DDBJ whole genome shotgun (WGS) entry which is preliminary data.</text>
</comment>
<dbReference type="SUPFAM" id="SSF52540">
    <property type="entry name" value="P-loop containing nucleoside triphosphate hydrolases"/>
    <property type="match status" value="1"/>
</dbReference>